<keyword evidence="3" id="KW-1185">Reference proteome</keyword>
<reference evidence="2 3" key="1">
    <citation type="journal article" date="2013" name="Genome Announc.">
        <title>Draft Genome Sequence of 'Candidatus Halobonum tyrrellensis' Strain G22, Isolated from the Hypersaline Waters of Lake Tyrrell, Australia.</title>
        <authorList>
            <person name="Ugalde J.A."/>
            <person name="Narasingarao P."/>
            <person name="Kuo S."/>
            <person name="Podell S."/>
            <person name="Allen E.E."/>
        </authorList>
    </citation>
    <scope>NUCLEOTIDE SEQUENCE [LARGE SCALE GENOMIC DNA]</scope>
    <source>
        <strain evidence="2 3">G22</strain>
    </source>
</reference>
<feature type="region of interest" description="Disordered" evidence="1">
    <location>
        <begin position="24"/>
        <end position="58"/>
    </location>
</feature>
<name>V4HAR5_9EURY</name>
<proteinExistence type="predicted"/>
<protein>
    <submittedName>
        <fullName evidence="2">Uncharacterized protein</fullName>
    </submittedName>
</protein>
<dbReference type="Proteomes" id="UP000017840">
    <property type="component" value="Unassembled WGS sequence"/>
</dbReference>
<evidence type="ECO:0000256" key="1">
    <source>
        <dbReference type="SAM" id="MobiDB-lite"/>
    </source>
</evidence>
<organism evidence="2 3">
    <name type="scientific">Candidatus Halobonum tyrrellensis G22</name>
    <dbReference type="NCBI Taxonomy" id="1324957"/>
    <lineage>
        <taxon>Archaea</taxon>
        <taxon>Methanobacteriati</taxon>
        <taxon>Methanobacteriota</taxon>
        <taxon>Stenosarchaea group</taxon>
        <taxon>Halobacteria</taxon>
        <taxon>Halobacteriales</taxon>
        <taxon>Haloferacaceae</taxon>
        <taxon>Candidatus Halobonum</taxon>
    </lineage>
</organism>
<comment type="caution">
    <text evidence="2">The sequence shown here is derived from an EMBL/GenBank/DDBJ whole genome shotgun (WGS) entry which is preliminary data.</text>
</comment>
<dbReference type="AlphaFoldDB" id="V4HAR5"/>
<dbReference type="EMBL" id="ASGZ01000062">
    <property type="protein sequence ID" value="ESP87153.1"/>
    <property type="molecule type" value="Genomic_DNA"/>
</dbReference>
<accession>V4HAR5</accession>
<evidence type="ECO:0000313" key="2">
    <source>
        <dbReference type="EMBL" id="ESP87153.1"/>
    </source>
</evidence>
<dbReference type="RefSeq" id="WP_023395677.1">
    <property type="nucleotide sequence ID" value="NZ_ASGZ01000062.1"/>
</dbReference>
<sequence>MFDFTLLDVRVHDNTVDFDLRCARPERGRGRPTTADAEGAERTDQVERTDADAADSSGGVGRALLTAATLAVVSAVAATVVARLFSDDDVSELADLDAAEGRGGDDAHDRV</sequence>
<evidence type="ECO:0000313" key="3">
    <source>
        <dbReference type="Proteomes" id="UP000017840"/>
    </source>
</evidence>
<feature type="compositionally biased region" description="Basic and acidic residues" evidence="1">
    <location>
        <begin position="39"/>
        <end position="51"/>
    </location>
</feature>
<gene>
    <name evidence="2" type="ORF">K933_15530</name>
</gene>